<keyword evidence="3" id="KW-0695">RNA-directed DNA polymerase</keyword>
<reference evidence="3 4" key="1">
    <citation type="submission" date="2016-08" db="EMBL/GenBank/DDBJ databases">
        <authorList>
            <consortium name="Lentinula edodes genome sequencing consortium"/>
            <person name="Sakamoto Y."/>
            <person name="Nakade K."/>
            <person name="Sato S."/>
            <person name="Yoshida Y."/>
            <person name="Miyazaki K."/>
            <person name="Natsume S."/>
            <person name="Konno N."/>
        </authorList>
    </citation>
    <scope>NUCLEOTIDE SEQUENCE [LARGE SCALE GENOMIC DNA]</scope>
    <source>
        <strain evidence="3 4">NBRC 111202</strain>
    </source>
</reference>
<comment type="caution">
    <text evidence="3">The sequence shown here is derived from an EMBL/GenBank/DDBJ whole genome shotgun (WGS) entry which is preliminary data.</text>
</comment>
<dbReference type="Gene3D" id="3.60.10.10">
    <property type="entry name" value="Endonuclease/exonuclease/phosphatase"/>
    <property type="match status" value="1"/>
</dbReference>
<dbReference type="GO" id="GO:0003964">
    <property type="term" value="F:RNA-directed DNA polymerase activity"/>
    <property type="evidence" value="ECO:0007669"/>
    <property type="project" value="UniProtKB-KW"/>
</dbReference>
<evidence type="ECO:0000313" key="3">
    <source>
        <dbReference type="EMBL" id="GAW02537.1"/>
    </source>
</evidence>
<dbReference type="InterPro" id="IPR000477">
    <property type="entry name" value="RT_dom"/>
</dbReference>
<feature type="compositionally biased region" description="Low complexity" evidence="1">
    <location>
        <begin position="462"/>
        <end position="471"/>
    </location>
</feature>
<dbReference type="STRING" id="5353.A0A1Q3E5J3"/>
<keyword evidence="3" id="KW-0548">Nucleotidyltransferase</keyword>
<dbReference type="GO" id="GO:0003676">
    <property type="term" value="F:nucleic acid binding"/>
    <property type="evidence" value="ECO:0007669"/>
    <property type="project" value="InterPro"/>
</dbReference>
<feature type="compositionally biased region" description="Acidic residues" evidence="1">
    <location>
        <begin position="14"/>
        <end position="29"/>
    </location>
</feature>
<dbReference type="Pfam" id="PF00078">
    <property type="entry name" value="RVT_1"/>
    <property type="match status" value="1"/>
</dbReference>
<dbReference type="SUPFAM" id="SSF53098">
    <property type="entry name" value="Ribonuclease H-like"/>
    <property type="match status" value="1"/>
</dbReference>
<keyword evidence="4" id="KW-1185">Reference proteome</keyword>
<protein>
    <submittedName>
        <fullName evidence="3">Reverse transcriptase from mobile element jockey partial</fullName>
    </submittedName>
</protein>
<reference evidence="3 4" key="2">
    <citation type="submission" date="2017-02" db="EMBL/GenBank/DDBJ databases">
        <title>A genome survey and senescence transcriptome analysis in Lentinula edodes.</title>
        <authorList>
            <person name="Sakamoto Y."/>
            <person name="Nakade K."/>
            <person name="Sato S."/>
            <person name="Yoshida Y."/>
            <person name="Miyazaki K."/>
            <person name="Natsume S."/>
            <person name="Konno N."/>
        </authorList>
    </citation>
    <scope>NUCLEOTIDE SEQUENCE [LARGE SCALE GENOMIC DNA]</scope>
    <source>
        <strain evidence="3 4">NBRC 111202</strain>
    </source>
</reference>
<accession>A0A1Q3E5J3</accession>
<dbReference type="InterPro" id="IPR005135">
    <property type="entry name" value="Endo/exonuclease/phosphatase"/>
</dbReference>
<dbReference type="PANTHER" id="PTHR33481">
    <property type="entry name" value="REVERSE TRANSCRIPTASE"/>
    <property type="match status" value="1"/>
</dbReference>
<feature type="region of interest" description="Disordered" evidence="1">
    <location>
        <begin position="129"/>
        <end position="187"/>
    </location>
</feature>
<dbReference type="Gene3D" id="3.30.420.10">
    <property type="entry name" value="Ribonuclease H-like superfamily/Ribonuclease H"/>
    <property type="match status" value="1"/>
</dbReference>
<dbReference type="InterPro" id="IPR012337">
    <property type="entry name" value="RNaseH-like_sf"/>
</dbReference>
<dbReference type="InterPro" id="IPR036397">
    <property type="entry name" value="RNaseH_sf"/>
</dbReference>
<feature type="domain" description="Reverse transcriptase" evidence="2">
    <location>
        <begin position="954"/>
        <end position="1245"/>
    </location>
</feature>
<dbReference type="Proteomes" id="UP000188533">
    <property type="component" value="Unassembled WGS sequence"/>
</dbReference>
<feature type="compositionally biased region" description="Acidic residues" evidence="1">
    <location>
        <begin position="1599"/>
        <end position="1619"/>
    </location>
</feature>
<dbReference type="CDD" id="cd01650">
    <property type="entry name" value="RT_nLTR_like"/>
    <property type="match status" value="1"/>
</dbReference>
<keyword evidence="3" id="KW-0808">Transferase</keyword>
<feature type="region of interest" description="Disordered" evidence="1">
    <location>
        <begin position="449"/>
        <end position="483"/>
    </location>
</feature>
<dbReference type="CDD" id="cd09276">
    <property type="entry name" value="Rnase_HI_RT_non_LTR"/>
    <property type="match status" value="1"/>
</dbReference>
<feature type="compositionally biased region" description="Basic and acidic residues" evidence="1">
    <location>
        <begin position="176"/>
        <end position="187"/>
    </location>
</feature>
<dbReference type="PANTHER" id="PTHR33481:SF1">
    <property type="entry name" value="ENDONUCLEASE_EXONUCLEASE_PHOSPHATASE DOMAIN-CONTAINING PROTEIN-RELATED"/>
    <property type="match status" value="1"/>
</dbReference>
<evidence type="ECO:0000313" key="4">
    <source>
        <dbReference type="Proteomes" id="UP000188533"/>
    </source>
</evidence>
<organism evidence="3 4">
    <name type="scientific">Lentinula edodes</name>
    <name type="common">Shiitake mushroom</name>
    <name type="synonym">Lentinus edodes</name>
    <dbReference type="NCBI Taxonomy" id="5353"/>
    <lineage>
        <taxon>Eukaryota</taxon>
        <taxon>Fungi</taxon>
        <taxon>Dikarya</taxon>
        <taxon>Basidiomycota</taxon>
        <taxon>Agaricomycotina</taxon>
        <taxon>Agaricomycetes</taxon>
        <taxon>Agaricomycetidae</taxon>
        <taxon>Agaricales</taxon>
        <taxon>Marasmiineae</taxon>
        <taxon>Omphalotaceae</taxon>
        <taxon>Lentinula</taxon>
    </lineage>
</organism>
<evidence type="ECO:0000256" key="1">
    <source>
        <dbReference type="SAM" id="MobiDB-lite"/>
    </source>
</evidence>
<gene>
    <name evidence="3" type="ORF">LENED_004199</name>
</gene>
<dbReference type="SUPFAM" id="SSF56672">
    <property type="entry name" value="DNA/RNA polymerases"/>
    <property type="match status" value="1"/>
</dbReference>
<dbReference type="PROSITE" id="PS50878">
    <property type="entry name" value="RT_POL"/>
    <property type="match status" value="1"/>
</dbReference>
<evidence type="ECO:0000259" key="2">
    <source>
        <dbReference type="PROSITE" id="PS50878"/>
    </source>
</evidence>
<proteinExistence type="predicted"/>
<sequence>MKRQRGLQPGTESDTGEDFMDAEEGEIEDVPPQTLNPKPLPLSESASHTDTLEYALDLINFIMGAEHLIEWSDGLSHKAIWMSKILLSCTPKQYARKDHSTVIYQDNSTTIIQELRQLSKRLNSMEKWQTNLTDPTPGPASTKPPKDSPGTVSIQASGPVYAPKLRRSLPTLPQSHAREPESPLDRNHPARLVISLRRDAPQKNFIPRVAVAEINERLSNAIDSQREKEKIRVTSATKNYKGSIILTTLEHQRGNQLEPLIHLFLDILTDEPLSDVKIQTDEPRVKIQVNGVPTGRDEGQTFAPADLKAFLLADNPVFETIQLADPPYWMRASENLKETDYSLFVLSFHNREDAKKVYAKGKLIIAGRGCTLKPHAPLPPMPQCTRCWKFGHHISICKENIRCCKCSGPHSETSHTDNSEALKCANCEGEHAANARLCPQRARFLKTARDNDGKGGAKMKKTAGGSKKTTAPAPDGWSTVRQGTPRSIGTIIIPPTHPHPNGGRYGLLDESQMDTRPDLTTKDTRTRPRVMAYTKWCPDYKITLRSDLARDLDIQIFDISQGTHPVTTIVNLYLQPRAKSSHGRWRPDASEQLQKIQLPVATPVIISGDTNQHHNDWSLVRVTPTLKTQQFVNWLTDGGFTLMNEKGVPTYFEHSSRVAHALDAAKEWAVDETGSCGSDHHALRWVIDYGAEEVENVLGVKYNFEKTDPKQWKKAFSRELQTHEEHWIAVRELEQTRTAAELDEDVQILTEALKTAAAQTTPEHQPNARAVPYWSQKLDEANAARVDLRRHQLEYRRRWGHNNPALHSQIRTANNYFRKLLRHHKHGWINKTLEEIKPEEIFNIRKWTQGSRTYPSPAIKRTGQEPAVEIEEKQDALRDVLFRPGFTVPPQDPPNLTDNLPGDIQHEKLTRTEVKEAIYDQSPSKAPGDSQITFRAIRWAWEVEAELIFSVMHHCVETGHHPRLWRQVIAVALRKPKKPDYSEPRAYRLIQLLECMGKVLEKVVARRLGYMVGKLGLVPETQFGGREGSSTVDAIMEYVEDLQAAHNHGLVTSTLTFDISGFFDNVNHNILLKTMRELGIPLTLVKWTAAFLSERQAAVCLDGIQGLMKPVNNGIPQGSNVSPILSIIYASPIQKKFREHSEILLRNDSYSTTQPTLSVYMDDGDTRVSSTSLDNNVAILALLIRLIIEWLREIGLLIAPEKLELAHHSWRRDGGYAPPVFVANIDGTVIKVSAKDAIRILGVYLDRKLTFIQHVRTLTDRAMEVVSASRMLGNTPSLVGQDKKDAAKEHKERMVDITKLDSHLVTDLWDTNKVTKYSREWEAWARLPKFTTPRWPDWHMGQQKQFITQYSPSVHHILIFADNSSAITTIYDQKPVAACQGYAQRFRRSIENFLESDPQNTVEIAWCPGHEDIEGNERADKLAKEAGKLWAPTYHTLTHAKRRAKAKALEDWKKEHARRPLRGGFALADGLPPRWKPRDYFNNTPREVYGRLIQCRTRHAFLGEYYAKFVPTESIQCPCGARTQTRDHIIQTCEIYDNYRNLLWDVSDDLDLGEILGTEEGIEALAEFIEKSGAFKKTGQPTPETREPRLEDATVEGGNEVDWEEEDGRIAEEASDDEN</sequence>
<dbReference type="Pfam" id="PF14529">
    <property type="entry name" value="Exo_endo_phos_2"/>
    <property type="match status" value="1"/>
</dbReference>
<dbReference type="InterPro" id="IPR043502">
    <property type="entry name" value="DNA/RNA_pol_sf"/>
</dbReference>
<name>A0A1Q3E5J3_LENED</name>
<feature type="region of interest" description="Disordered" evidence="1">
    <location>
        <begin position="1"/>
        <end position="44"/>
    </location>
</feature>
<feature type="region of interest" description="Disordered" evidence="1">
    <location>
        <begin position="1574"/>
        <end position="1619"/>
    </location>
</feature>
<dbReference type="EMBL" id="BDGU01000101">
    <property type="protein sequence ID" value="GAW02537.1"/>
    <property type="molecule type" value="Genomic_DNA"/>
</dbReference>
<dbReference type="InterPro" id="IPR036691">
    <property type="entry name" value="Endo/exonu/phosph_ase_sf"/>
</dbReference>
<dbReference type="SUPFAM" id="SSF56219">
    <property type="entry name" value="DNase I-like"/>
    <property type="match status" value="1"/>
</dbReference>